<dbReference type="AlphaFoldDB" id="A0A8X6SE35"/>
<dbReference type="EMBL" id="BMAU01021309">
    <property type="protein sequence ID" value="GFY11894.1"/>
    <property type="molecule type" value="Genomic_DNA"/>
</dbReference>
<protein>
    <submittedName>
        <fullName evidence="2">Uncharacterized protein</fullName>
    </submittedName>
</protein>
<evidence type="ECO:0000313" key="2">
    <source>
        <dbReference type="EMBL" id="GFY11894.1"/>
    </source>
</evidence>
<accession>A0A8X6SE35</accession>
<evidence type="ECO:0000256" key="1">
    <source>
        <dbReference type="SAM" id="MobiDB-lite"/>
    </source>
</evidence>
<organism evidence="2 3">
    <name type="scientific">Trichonephila clavipes</name>
    <name type="common">Golden silk orbweaver</name>
    <name type="synonym">Nephila clavipes</name>
    <dbReference type="NCBI Taxonomy" id="2585209"/>
    <lineage>
        <taxon>Eukaryota</taxon>
        <taxon>Metazoa</taxon>
        <taxon>Ecdysozoa</taxon>
        <taxon>Arthropoda</taxon>
        <taxon>Chelicerata</taxon>
        <taxon>Arachnida</taxon>
        <taxon>Araneae</taxon>
        <taxon>Araneomorphae</taxon>
        <taxon>Entelegynae</taxon>
        <taxon>Araneoidea</taxon>
        <taxon>Nephilidae</taxon>
        <taxon>Trichonephila</taxon>
    </lineage>
</organism>
<evidence type="ECO:0000313" key="3">
    <source>
        <dbReference type="Proteomes" id="UP000887159"/>
    </source>
</evidence>
<proteinExistence type="predicted"/>
<sequence length="100" mass="11037">MDVCKCIVPSRHGGTLNSRRAASPLVRLVEGEERWDASDHPQSVLPLNWGETEPKRTVTCKAPKATANDRRHLALYHDEFRGPRSGLCRSGGISNNSSNN</sequence>
<feature type="compositionally biased region" description="Low complexity" evidence="1">
    <location>
        <begin position="90"/>
        <end position="100"/>
    </location>
</feature>
<feature type="region of interest" description="Disordered" evidence="1">
    <location>
        <begin position="81"/>
        <end position="100"/>
    </location>
</feature>
<gene>
    <name evidence="2" type="primary">NCL1_27957</name>
    <name evidence="2" type="ORF">TNCV_4973941</name>
</gene>
<dbReference type="Proteomes" id="UP000887159">
    <property type="component" value="Unassembled WGS sequence"/>
</dbReference>
<comment type="caution">
    <text evidence="2">The sequence shown here is derived from an EMBL/GenBank/DDBJ whole genome shotgun (WGS) entry which is preliminary data.</text>
</comment>
<keyword evidence="3" id="KW-1185">Reference proteome</keyword>
<name>A0A8X6SE35_TRICX</name>
<reference evidence="2" key="1">
    <citation type="submission" date="2020-08" db="EMBL/GenBank/DDBJ databases">
        <title>Multicomponent nature underlies the extraordinary mechanical properties of spider dragline silk.</title>
        <authorList>
            <person name="Kono N."/>
            <person name="Nakamura H."/>
            <person name="Mori M."/>
            <person name="Yoshida Y."/>
            <person name="Ohtoshi R."/>
            <person name="Malay A.D."/>
            <person name="Moran D.A.P."/>
            <person name="Tomita M."/>
            <person name="Numata K."/>
            <person name="Arakawa K."/>
        </authorList>
    </citation>
    <scope>NUCLEOTIDE SEQUENCE</scope>
</reference>